<dbReference type="Pfam" id="PF15461">
    <property type="entry name" value="BCD"/>
    <property type="match status" value="1"/>
</dbReference>
<gene>
    <name evidence="2" type="ORF">UFOPK2359_00227</name>
    <name evidence="3" type="ORF">UFOPK3167_00374</name>
</gene>
<dbReference type="EMBL" id="CAFABF010000010">
    <property type="protein sequence ID" value="CAB4822474.1"/>
    <property type="molecule type" value="Genomic_DNA"/>
</dbReference>
<dbReference type="InterPro" id="IPR022270">
    <property type="entry name" value="Blh_diox"/>
</dbReference>
<organism evidence="2">
    <name type="scientific">freshwater metagenome</name>
    <dbReference type="NCBI Taxonomy" id="449393"/>
    <lineage>
        <taxon>unclassified sequences</taxon>
        <taxon>metagenomes</taxon>
        <taxon>ecological metagenomes</taxon>
    </lineage>
</organism>
<dbReference type="GO" id="GO:0016702">
    <property type="term" value="F:oxidoreductase activity, acting on single donors with incorporation of molecular oxygen, incorporation of two atoms of oxygen"/>
    <property type="evidence" value="ECO:0007669"/>
    <property type="project" value="InterPro"/>
</dbReference>
<sequence>MLDTVRQVSKKLVEKELKTRLELFERVRTYSSSAAALAILISLVAARISDKNDLSWQVGIAVFALAVGIPHGALDHLVTVPRTSKRVMVLFIVGYVVVAVVAVLAILKWNVFGFQLVVLMSLIHFGVGDSAFLNELDRLKGVTTSRLPTTFVFLAFGSVPVVIPLINSASTSALAEVNSKLINWHQGFDHQLGLIVISLFLIALCALLATKRFRDVIDLFLLAGLAILTPPLIAFATYFGCWHAMRHTARLSLVLPQSQQEYEAQRAVKAFFSAVIPGTPALVGSFVVAAALWLSGSVEKSFFWFLLTIVWALTVPHMIVTAKLDRSALQK</sequence>
<reference evidence="2" key="1">
    <citation type="submission" date="2020-05" db="EMBL/GenBank/DDBJ databases">
        <authorList>
            <person name="Chiriac C."/>
            <person name="Salcher M."/>
            <person name="Ghai R."/>
            <person name="Kavagutti S V."/>
        </authorList>
    </citation>
    <scope>NUCLEOTIDE SEQUENCE</scope>
</reference>
<keyword evidence="1" id="KW-0812">Transmembrane</keyword>
<feature type="transmembrane region" description="Helical" evidence="1">
    <location>
        <begin position="190"/>
        <end position="209"/>
    </location>
</feature>
<feature type="transmembrane region" description="Helical" evidence="1">
    <location>
        <begin position="112"/>
        <end position="131"/>
    </location>
</feature>
<feature type="transmembrane region" description="Helical" evidence="1">
    <location>
        <begin position="151"/>
        <end position="170"/>
    </location>
</feature>
<accession>A0A6J6MJU0</accession>
<feature type="transmembrane region" description="Helical" evidence="1">
    <location>
        <begin position="54"/>
        <end position="74"/>
    </location>
</feature>
<protein>
    <submittedName>
        <fullName evidence="2">Unannotated protein</fullName>
    </submittedName>
</protein>
<evidence type="ECO:0000256" key="1">
    <source>
        <dbReference type="SAM" id="Phobius"/>
    </source>
</evidence>
<dbReference type="NCBIfam" id="TIGR03753">
    <property type="entry name" value="blh_monoox"/>
    <property type="match status" value="1"/>
</dbReference>
<dbReference type="EMBL" id="CAEZXG010000007">
    <property type="protein sequence ID" value="CAB4674367.1"/>
    <property type="molecule type" value="Genomic_DNA"/>
</dbReference>
<feature type="transmembrane region" description="Helical" evidence="1">
    <location>
        <begin position="270"/>
        <end position="294"/>
    </location>
</feature>
<name>A0A6J6MJU0_9ZZZZ</name>
<evidence type="ECO:0000313" key="3">
    <source>
        <dbReference type="EMBL" id="CAB4822474.1"/>
    </source>
</evidence>
<dbReference type="AlphaFoldDB" id="A0A6J6MJU0"/>
<feature type="transmembrane region" description="Helical" evidence="1">
    <location>
        <begin position="86"/>
        <end position="106"/>
    </location>
</feature>
<evidence type="ECO:0000313" key="2">
    <source>
        <dbReference type="EMBL" id="CAB4674367.1"/>
    </source>
</evidence>
<keyword evidence="1" id="KW-1133">Transmembrane helix</keyword>
<keyword evidence="1" id="KW-0472">Membrane</keyword>
<feature type="transmembrane region" description="Helical" evidence="1">
    <location>
        <begin position="301"/>
        <end position="320"/>
    </location>
</feature>
<feature type="transmembrane region" description="Helical" evidence="1">
    <location>
        <begin position="27"/>
        <end position="48"/>
    </location>
</feature>
<proteinExistence type="inferred from homology"/>
<feature type="transmembrane region" description="Helical" evidence="1">
    <location>
        <begin position="221"/>
        <end position="245"/>
    </location>
</feature>
<dbReference type="HAMAP" id="MF_02093">
    <property type="entry name" value="Beta_carotene_diox"/>
    <property type="match status" value="1"/>
</dbReference>